<comment type="caution">
    <text evidence="2">The sequence shown here is derived from an EMBL/GenBank/DDBJ whole genome shotgun (WGS) entry which is preliminary data.</text>
</comment>
<sequence>MDEKNLINAASGYAAGNAVSNSVINNLRKYSEEAERKLAHWTSEETISAEIAKFILSDNKQGAFEYLNAHFNEEIVDAAQRQKDYIYSLETIIQKRKDKFLPFYQKIGMDMPEQLKNITADQLCEILGVTNLHIIDSTDGKTSPSHSSDGENLGLIFRAIIIIGMIILIIIGLL</sequence>
<keyword evidence="3" id="KW-1185">Reference proteome</keyword>
<feature type="transmembrane region" description="Helical" evidence="1">
    <location>
        <begin position="155"/>
        <end position="173"/>
    </location>
</feature>
<dbReference type="Proteomes" id="UP001204579">
    <property type="component" value="Unassembled WGS sequence"/>
</dbReference>
<dbReference type="RefSeq" id="WP_258335238.1">
    <property type="nucleotide sequence ID" value="NZ_JANRHJ010000002.1"/>
</dbReference>
<dbReference type="AlphaFoldDB" id="A0AAW5MWB6"/>
<keyword evidence="1" id="KW-1133">Transmembrane helix</keyword>
<organism evidence="2 3">
    <name type="scientific">Phocaeicola barnesiae</name>
    <dbReference type="NCBI Taxonomy" id="376804"/>
    <lineage>
        <taxon>Bacteria</taxon>
        <taxon>Pseudomonadati</taxon>
        <taxon>Bacteroidota</taxon>
        <taxon>Bacteroidia</taxon>
        <taxon>Bacteroidales</taxon>
        <taxon>Bacteroidaceae</taxon>
        <taxon>Phocaeicola</taxon>
    </lineage>
</organism>
<protein>
    <submittedName>
        <fullName evidence="2">Uncharacterized protein</fullName>
    </submittedName>
</protein>
<accession>A0AAW5MWB6</accession>
<reference evidence="2 3" key="1">
    <citation type="submission" date="2022-08" db="EMBL/GenBank/DDBJ databases">
        <authorList>
            <person name="Zeman M."/>
            <person name="Kubasova T."/>
        </authorList>
    </citation>
    <scope>NUCLEOTIDE SEQUENCE [LARGE SCALE GENOMIC DNA]</scope>
    <source>
        <strain evidence="2 3">ET62</strain>
    </source>
</reference>
<gene>
    <name evidence="2" type="ORF">NW209_01740</name>
</gene>
<evidence type="ECO:0000313" key="3">
    <source>
        <dbReference type="Proteomes" id="UP001204579"/>
    </source>
</evidence>
<name>A0AAW5MWB6_9BACT</name>
<keyword evidence="1" id="KW-0472">Membrane</keyword>
<evidence type="ECO:0000313" key="2">
    <source>
        <dbReference type="EMBL" id="MCR8872751.1"/>
    </source>
</evidence>
<keyword evidence="1" id="KW-0812">Transmembrane</keyword>
<evidence type="ECO:0000256" key="1">
    <source>
        <dbReference type="SAM" id="Phobius"/>
    </source>
</evidence>
<proteinExistence type="predicted"/>
<dbReference type="EMBL" id="JANRHJ010000002">
    <property type="protein sequence ID" value="MCR8872751.1"/>
    <property type="molecule type" value="Genomic_DNA"/>
</dbReference>